<evidence type="ECO:0000313" key="2">
    <source>
        <dbReference type="EMBL" id="SEJ56186.1"/>
    </source>
</evidence>
<evidence type="ECO:0000256" key="1">
    <source>
        <dbReference type="SAM" id="SignalP"/>
    </source>
</evidence>
<keyword evidence="1" id="KW-0732">Signal</keyword>
<organism evidence="2 3">
    <name type="scientific">Cyclobacterium xiamenense</name>
    <dbReference type="NCBI Taxonomy" id="1297121"/>
    <lineage>
        <taxon>Bacteria</taxon>
        <taxon>Pseudomonadati</taxon>
        <taxon>Bacteroidota</taxon>
        <taxon>Cytophagia</taxon>
        <taxon>Cytophagales</taxon>
        <taxon>Cyclobacteriaceae</taxon>
        <taxon>Cyclobacterium</taxon>
    </lineage>
</organism>
<gene>
    <name evidence="2" type="ORF">SAMN05192553_10595</name>
</gene>
<accession>A0A1H6ZU69</accession>
<dbReference type="EMBL" id="FNZH01000005">
    <property type="protein sequence ID" value="SEJ56186.1"/>
    <property type="molecule type" value="Genomic_DNA"/>
</dbReference>
<dbReference type="STRING" id="1416801.SAMN05192553_10595"/>
<reference evidence="3" key="1">
    <citation type="submission" date="2016-10" db="EMBL/GenBank/DDBJ databases">
        <authorList>
            <person name="Varghese N."/>
            <person name="Submissions S."/>
        </authorList>
    </citation>
    <scope>NUCLEOTIDE SEQUENCE [LARGE SCALE GENOMIC DNA]</scope>
    <source>
        <strain evidence="3">IBRC-M 10761</strain>
    </source>
</reference>
<sequence length="59" mass="6738">MKSIKLIMGLLLIQRSSLAQIQSFSDAEKGIAATKHEPIQFDSLRRVYKKRWTIGLTYG</sequence>
<feature type="chain" id="PRO_5011593561" evidence="1">
    <location>
        <begin position="22"/>
        <end position="59"/>
    </location>
</feature>
<keyword evidence="3" id="KW-1185">Reference proteome</keyword>
<protein>
    <submittedName>
        <fullName evidence="2">Uncharacterized protein</fullName>
    </submittedName>
</protein>
<proteinExistence type="predicted"/>
<dbReference type="Proteomes" id="UP000199403">
    <property type="component" value="Unassembled WGS sequence"/>
</dbReference>
<dbReference type="AlphaFoldDB" id="A0A1H6ZU69"/>
<evidence type="ECO:0000313" key="3">
    <source>
        <dbReference type="Proteomes" id="UP000199403"/>
    </source>
</evidence>
<name>A0A1H6ZU69_9BACT</name>
<feature type="signal peptide" evidence="1">
    <location>
        <begin position="1"/>
        <end position="21"/>
    </location>
</feature>